<dbReference type="Gramene" id="OB08G17480.1">
    <property type="protein sequence ID" value="OB08G17480.1"/>
    <property type="gene ID" value="OB08G17480"/>
</dbReference>
<dbReference type="AlphaFoldDB" id="J3MRL9"/>
<evidence type="ECO:0000313" key="3">
    <source>
        <dbReference type="Proteomes" id="UP000006038"/>
    </source>
</evidence>
<feature type="signal peptide" evidence="1">
    <location>
        <begin position="1"/>
        <end position="21"/>
    </location>
</feature>
<evidence type="ECO:0000313" key="2">
    <source>
        <dbReference type="EnsemblPlants" id="OB08G17480.1"/>
    </source>
</evidence>
<evidence type="ECO:0008006" key="4">
    <source>
        <dbReference type="Google" id="ProtNLM"/>
    </source>
</evidence>
<dbReference type="OMA" id="KISCWIS"/>
<organism evidence="2">
    <name type="scientific">Oryza brachyantha</name>
    <name type="common">malo sina</name>
    <dbReference type="NCBI Taxonomy" id="4533"/>
    <lineage>
        <taxon>Eukaryota</taxon>
        <taxon>Viridiplantae</taxon>
        <taxon>Streptophyta</taxon>
        <taxon>Embryophyta</taxon>
        <taxon>Tracheophyta</taxon>
        <taxon>Spermatophyta</taxon>
        <taxon>Magnoliopsida</taxon>
        <taxon>Liliopsida</taxon>
        <taxon>Poales</taxon>
        <taxon>Poaceae</taxon>
        <taxon>BOP clade</taxon>
        <taxon>Oryzoideae</taxon>
        <taxon>Oryzeae</taxon>
        <taxon>Oryzinae</taxon>
        <taxon>Oryza</taxon>
    </lineage>
</organism>
<proteinExistence type="predicted"/>
<sequence>MAGRKLVVCLFLMLLLTLGSSWNPNPIDTCTESVSTLPLCVGFTCKYHCWLFAKFSKGKVLSRKCLGKGYKTKCYCMVCRK</sequence>
<dbReference type="HOGENOM" id="CLU_170639_3_0_1"/>
<keyword evidence="3" id="KW-1185">Reference proteome</keyword>
<keyword evidence="1" id="KW-0732">Signal</keyword>
<reference evidence="2" key="1">
    <citation type="journal article" date="2013" name="Nat. Commun.">
        <title>Whole-genome sequencing of Oryza brachyantha reveals mechanisms underlying Oryza genome evolution.</title>
        <authorList>
            <person name="Chen J."/>
            <person name="Huang Q."/>
            <person name="Gao D."/>
            <person name="Wang J."/>
            <person name="Lang Y."/>
            <person name="Liu T."/>
            <person name="Li B."/>
            <person name="Bai Z."/>
            <person name="Luis Goicoechea J."/>
            <person name="Liang C."/>
            <person name="Chen C."/>
            <person name="Zhang W."/>
            <person name="Sun S."/>
            <person name="Liao Y."/>
            <person name="Zhang X."/>
            <person name="Yang L."/>
            <person name="Song C."/>
            <person name="Wang M."/>
            <person name="Shi J."/>
            <person name="Liu G."/>
            <person name="Liu J."/>
            <person name="Zhou H."/>
            <person name="Zhou W."/>
            <person name="Yu Q."/>
            <person name="An N."/>
            <person name="Chen Y."/>
            <person name="Cai Q."/>
            <person name="Wang B."/>
            <person name="Liu B."/>
            <person name="Min J."/>
            <person name="Huang Y."/>
            <person name="Wu H."/>
            <person name="Li Z."/>
            <person name="Zhang Y."/>
            <person name="Yin Y."/>
            <person name="Song W."/>
            <person name="Jiang J."/>
            <person name="Jackson S.A."/>
            <person name="Wing R.A."/>
            <person name="Wang J."/>
            <person name="Chen M."/>
        </authorList>
    </citation>
    <scope>NUCLEOTIDE SEQUENCE [LARGE SCALE GENOMIC DNA]</scope>
    <source>
        <strain evidence="2">cv. IRGC 101232</strain>
    </source>
</reference>
<evidence type="ECO:0000256" key="1">
    <source>
        <dbReference type="SAM" id="SignalP"/>
    </source>
</evidence>
<reference evidence="2" key="2">
    <citation type="submission" date="2013-04" db="UniProtKB">
        <authorList>
            <consortium name="EnsemblPlants"/>
        </authorList>
    </citation>
    <scope>IDENTIFICATION</scope>
</reference>
<dbReference type="Proteomes" id="UP000006038">
    <property type="component" value="Chromosome 8"/>
</dbReference>
<accession>J3MRL9</accession>
<name>J3MRL9_ORYBR</name>
<protein>
    <recommendedName>
        <fullName evidence="4">Knottin scorpion toxin-like domain-containing protein</fullName>
    </recommendedName>
</protein>
<dbReference type="EnsemblPlants" id="OB08G17480.1">
    <property type="protein sequence ID" value="OB08G17480.1"/>
    <property type="gene ID" value="OB08G17480"/>
</dbReference>
<feature type="chain" id="PRO_5003774145" description="Knottin scorpion toxin-like domain-containing protein" evidence="1">
    <location>
        <begin position="22"/>
        <end position="81"/>
    </location>
</feature>